<organism evidence="1 2">
    <name type="scientific">Clostridium drakei</name>
    <dbReference type="NCBI Taxonomy" id="332101"/>
    <lineage>
        <taxon>Bacteria</taxon>
        <taxon>Bacillati</taxon>
        <taxon>Bacillota</taxon>
        <taxon>Clostridia</taxon>
        <taxon>Eubacteriales</taxon>
        <taxon>Clostridiaceae</taxon>
        <taxon>Clostridium</taxon>
    </lineage>
</organism>
<evidence type="ECO:0000313" key="1">
    <source>
        <dbReference type="EMBL" id="AWI04147.1"/>
    </source>
</evidence>
<dbReference type="KEGG" id="cdrk:B9W14_06435"/>
<dbReference type="EMBL" id="CP020953">
    <property type="protein sequence ID" value="AWI04147.1"/>
    <property type="molecule type" value="Genomic_DNA"/>
</dbReference>
<sequence>MSKNVLVSLNFGGVSKIVGLPVPVDNGDVANRGYVLSEIQKAISGLDYQADVLGIQTDATLTPTTTQGARYILTDITKLHANFGVITGVENNDIVEYNGSSFVVAYDVSAKGPGVLVFNRGDSQFYKFNTSWTYGGFSTITNGTGLDNVGGTFNVKYDDITIGIDVNGKLYVKDKAITKEKLGTDVADTTKGISQNGDGSLAVKLSSDASLAFDDEGGLKFNKTVLGKVTGTIGDGSATSIDVTNTLGTKDLDVSAYDSSDNKVDCGIHVATDKITFTFDTVPAADSIKVVAIG</sequence>
<gene>
    <name evidence="1" type="ORF">B9W14_06435</name>
</gene>
<protein>
    <submittedName>
        <fullName evidence="1">Uncharacterized protein</fullName>
    </submittedName>
</protein>
<evidence type="ECO:0000313" key="2">
    <source>
        <dbReference type="Proteomes" id="UP000244910"/>
    </source>
</evidence>
<accession>A0A2U8DN16</accession>
<reference evidence="2" key="1">
    <citation type="submission" date="2017-04" db="EMBL/GenBank/DDBJ databases">
        <authorList>
            <person name="Song Y."/>
            <person name="Cho B.-K."/>
        </authorList>
    </citation>
    <scope>NUCLEOTIDE SEQUENCE [LARGE SCALE GENOMIC DNA]</scope>
    <source>
        <strain evidence="2">SL1</strain>
    </source>
</reference>
<dbReference type="Proteomes" id="UP000244910">
    <property type="component" value="Chromosome"/>
</dbReference>
<proteinExistence type="predicted"/>
<keyword evidence="2" id="KW-1185">Reference proteome</keyword>
<dbReference type="RefSeq" id="WP_032077515.1">
    <property type="nucleotide sequence ID" value="NZ_CP020953.1"/>
</dbReference>
<name>A0A2U8DN16_9CLOT</name>
<dbReference type="AlphaFoldDB" id="A0A2U8DN16"/>